<feature type="non-terminal residue" evidence="1">
    <location>
        <position position="51"/>
    </location>
</feature>
<name>A0ABN7X828_GIGMA</name>
<dbReference type="EMBL" id="CAJVQB010099929">
    <property type="protein sequence ID" value="CAG8850191.1"/>
    <property type="molecule type" value="Genomic_DNA"/>
</dbReference>
<evidence type="ECO:0000313" key="1">
    <source>
        <dbReference type="EMBL" id="CAG8850191.1"/>
    </source>
</evidence>
<dbReference type="Proteomes" id="UP000789901">
    <property type="component" value="Unassembled WGS sequence"/>
</dbReference>
<reference evidence="1 2" key="1">
    <citation type="submission" date="2021-06" db="EMBL/GenBank/DDBJ databases">
        <authorList>
            <person name="Kallberg Y."/>
            <person name="Tangrot J."/>
            <person name="Rosling A."/>
        </authorList>
    </citation>
    <scope>NUCLEOTIDE SEQUENCE [LARGE SCALE GENOMIC DNA]</scope>
    <source>
        <strain evidence="1 2">120-4 pot B 10/14</strain>
    </source>
</reference>
<keyword evidence="2" id="KW-1185">Reference proteome</keyword>
<gene>
    <name evidence="1" type="ORF">GMARGA_LOCUS40093</name>
</gene>
<feature type="non-terminal residue" evidence="1">
    <location>
        <position position="1"/>
    </location>
</feature>
<evidence type="ECO:0000313" key="2">
    <source>
        <dbReference type="Proteomes" id="UP000789901"/>
    </source>
</evidence>
<organism evidence="1 2">
    <name type="scientific">Gigaspora margarita</name>
    <dbReference type="NCBI Taxonomy" id="4874"/>
    <lineage>
        <taxon>Eukaryota</taxon>
        <taxon>Fungi</taxon>
        <taxon>Fungi incertae sedis</taxon>
        <taxon>Mucoromycota</taxon>
        <taxon>Glomeromycotina</taxon>
        <taxon>Glomeromycetes</taxon>
        <taxon>Diversisporales</taxon>
        <taxon>Gigasporaceae</taxon>
        <taxon>Gigaspora</taxon>
    </lineage>
</organism>
<protein>
    <submittedName>
        <fullName evidence="1">36943_t:CDS:1</fullName>
    </submittedName>
</protein>
<comment type="caution">
    <text evidence="1">The sequence shown here is derived from an EMBL/GenBank/DDBJ whole genome shotgun (WGS) entry which is preliminary data.</text>
</comment>
<sequence>IVGQNGTNEIMPLGPTEYEELEVCQDNIICLREDTRIQSTFTVTGTNVIVK</sequence>
<proteinExistence type="predicted"/>
<accession>A0ABN7X828</accession>